<evidence type="ECO:0000313" key="2">
    <source>
        <dbReference type="EMBL" id="VVB12347.1"/>
    </source>
</evidence>
<name>A0A565CFB5_9BRAS</name>
<dbReference type="InterPro" id="IPR017451">
    <property type="entry name" value="F-box-assoc_interact_dom"/>
</dbReference>
<keyword evidence="3" id="KW-1185">Reference proteome</keyword>
<dbReference type="AlphaFoldDB" id="A0A565CFB5"/>
<comment type="caution">
    <text evidence="2">The sequence shown here is derived from an EMBL/GenBank/DDBJ whole genome shotgun (WGS) entry which is preliminary data.</text>
</comment>
<dbReference type="PANTHER" id="PTHR31111:SF17">
    <property type="entry name" value="F-BOX DOMAIN-CONTAINING PROTEIN"/>
    <property type="match status" value="1"/>
</dbReference>
<accession>A0A565CFB5</accession>
<dbReference type="Pfam" id="PF08268">
    <property type="entry name" value="FBA_3"/>
    <property type="match status" value="1"/>
</dbReference>
<dbReference type="EMBL" id="CABITT030000007">
    <property type="protein sequence ID" value="VVB12347.1"/>
    <property type="molecule type" value="Genomic_DNA"/>
</dbReference>
<dbReference type="SUPFAM" id="SSF50965">
    <property type="entry name" value="Galactose oxidase, central domain"/>
    <property type="match status" value="1"/>
</dbReference>
<gene>
    <name evidence="2" type="ORF">ANE_LOCUS22791</name>
</gene>
<sequence>MRFKSVSKPWSCLICSQYFINLFHKASSKPSSRVYMWLGLDNKNILLSSSYSHDSDNGTTMSSFVIDQDLTIPAMQGYSVSQVFRGLMCFVNGSSAQIYNTTTRQLVVLPTIEESKIILEDHKKKNVKYLIGHDSAHDQYKVVCTVSRPSHDKGGPSATYMSEHWVLLLGGHELSRWRKISSPCPPHCPIKQGLTINGYMYYLAFVGLPYYALVRFDMSSEEISILQKPEDAWHHCCTDIIEYGGRVALLQRIHFYDDGEMDLWVMEDVEENRWSSMKTVVLHSSQMNMVNMHLVNEDMNLRVKGTTRNGEVILVPQNIISAQTGELIVQPQCTTLFYVFLYNLQENRLRKVEIKDPSDRYLTKIWDVIGFDDVENLMYL</sequence>
<reference evidence="2" key="1">
    <citation type="submission" date="2019-07" db="EMBL/GenBank/DDBJ databases">
        <authorList>
            <person name="Dittberner H."/>
        </authorList>
    </citation>
    <scope>NUCLEOTIDE SEQUENCE [LARGE SCALE GENOMIC DNA]</scope>
</reference>
<dbReference type="InterPro" id="IPR013187">
    <property type="entry name" value="F-box-assoc_dom_typ3"/>
</dbReference>
<feature type="domain" description="F-box associated beta-propeller type 3" evidence="1">
    <location>
        <begin position="43"/>
        <end position="360"/>
    </location>
</feature>
<dbReference type="NCBIfam" id="TIGR01640">
    <property type="entry name" value="F_box_assoc_1"/>
    <property type="match status" value="1"/>
</dbReference>
<dbReference type="PANTHER" id="PTHR31111">
    <property type="entry name" value="BNAA05G37150D PROTEIN-RELATED"/>
    <property type="match status" value="1"/>
</dbReference>
<dbReference type="OrthoDB" id="687122at2759"/>
<dbReference type="Proteomes" id="UP000489600">
    <property type="component" value="Unassembled WGS sequence"/>
</dbReference>
<organism evidence="2 3">
    <name type="scientific">Arabis nemorensis</name>
    <dbReference type="NCBI Taxonomy" id="586526"/>
    <lineage>
        <taxon>Eukaryota</taxon>
        <taxon>Viridiplantae</taxon>
        <taxon>Streptophyta</taxon>
        <taxon>Embryophyta</taxon>
        <taxon>Tracheophyta</taxon>
        <taxon>Spermatophyta</taxon>
        <taxon>Magnoliopsida</taxon>
        <taxon>eudicotyledons</taxon>
        <taxon>Gunneridae</taxon>
        <taxon>Pentapetalae</taxon>
        <taxon>rosids</taxon>
        <taxon>malvids</taxon>
        <taxon>Brassicales</taxon>
        <taxon>Brassicaceae</taxon>
        <taxon>Arabideae</taxon>
        <taxon>Arabis</taxon>
    </lineage>
</organism>
<proteinExistence type="predicted"/>
<dbReference type="InterPro" id="IPR011043">
    <property type="entry name" value="Gal_Oxase/kelch_b-propeller"/>
</dbReference>
<protein>
    <recommendedName>
        <fullName evidence="1">F-box associated beta-propeller type 3 domain-containing protein</fullName>
    </recommendedName>
</protein>
<evidence type="ECO:0000313" key="3">
    <source>
        <dbReference type="Proteomes" id="UP000489600"/>
    </source>
</evidence>
<evidence type="ECO:0000259" key="1">
    <source>
        <dbReference type="Pfam" id="PF08268"/>
    </source>
</evidence>